<reference evidence="1 2" key="1">
    <citation type="submission" date="2020-04" db="EMBL/GenBank/DDBJ databases">
        <title>Flammeovirga sp. SR4, a novel species isolated from seawater.</title>
        <authorList>
            <person name="Wang X."/>
        </authorList>
    </citation>
    <scope>NUCLEOTIDE SEQUENCE [LARGE SCALE GENOMIC DNA]</scope>
    <source>
        <strain evidence="1 2">ATCC 23126</strain>
    </source>
</reference>
<dbReference type="InterPro" id="IPR017850">
    <property type="entry name" value="Alkaline_phosphatase_core_sf"/>
</dbReference>
<evidence type="ECO:0000313" key="1">
    <source>
        <dbReference type="EMBL" id="NME69415.1"/>
    </source>
</evidence>
<dbReference type="Proteomes" id="UP000576082">
    <property type="component" value="Unassembled WGS sequence"/>
</dbReference>
<sequence>MNRYLLLVILPLTFFSCQIHQKEKKPENTVILVSIDGFRYDYSEKYNTPNLNKIAKDGVKAKSMIPAYPSKTFPNHYSIVTGMYPQNNGLVHNNFYDPEREQHYKVGLGKKDGSWFKGTPLWNLAEQQGQKSATFYWPVSDARVEGMTPSYYFKYNKPTPYFERVDQIEKWLALDDDVRPTFIATYFSLVDTQGHLFGPDADETKEAVEYLDQVIGKLYEVVKASAHPIDLIIVSDHGMQQVDVENSIVLESLGRYKDFVCVNGGGIQYFLYPKKGADIEKAYQDLKAQENKGFVVYKKEEVPERLHFSNGQRIPEIICEAIPPMTFRNLRGSVSNGMHGYNPYKVKNMHAVFYAVGDHFQKGKTIESFENIHIYPLVAKILGLKVPDDIDGDVNVLLPTMHN</sequence>
<evidence type="ECO:0000313" key="2">
    <source>
        <dbReference type="Proteomes" id="UP000576082"/>
    </source>
</evidence>
<dbReference type="EMBL" id="JABANE010000041">
    <property type="protein sequence ID" value="NME69415.1"/>
    <property type="molecule type" value="Genomic_DNA"/>
</dbReference>
<dbReference type="AlphaFoldDB" id="A0A7X9XA87"/>
<gene>
    <name evidence="1" type="ORF">HHU12_15675</name>
</gene>
<dbReference type="InterPro" id="IPR002591">
    <property type="entry name" value="Phosphodiest/P_Trfase"/>
</dbReference>
<dbReference type="PROSITE" id="PS51257">
    <property type="entry name" value="PROKAR_LIPOPROTEIN"/>
    <property type="match status" value="1"/>
</dbReference>
<dbReference type="GO" id="GO:0016787">
    <property type="term" value="F:hydrolase activity"/>
    <property type="evidence" value="ECO:0007669"/>
    <property type="project" value="UniProtKB-ARBA"/>
</dbReference>
<dbReference type="Gene3D" id="3.30.1360.180">
    <property type="match status" value="1"/>
</dbReference>
<dbReference type="CDD" id="cd16018">
    <property type="entry name" value="Enpp"/>
    <property type="match status" value="1"/>
</dbReference>
<name>A0A7X9XA87_9BACT</name>
<proteinExistence type="predicted"/>
<dbReference type="SUPFAM" id="SSF53649">
    <property type="entry name" value="Alkaline phosphatase-like"/>
    <property type="match status" value="1"/>
</dbReference>
<keyword evidence="2" id="KW-1185">Reference proteome</keyword>
<dbReference type="PANTHER" id="PTHR10151">
    <property type="entry name" value="ECTONUCLEOTIDE PYROPHOSPHATASE/PHOSPHODIESTERASE"/>
    <property type="match status" value="1"/>
</dbReference>
<dbReference type="RefSeq" id="WP_169657691.1">
    <property type="nucleotide sequence ID" value="NZ_JABANE010000041.1"/>
</dbReference>
<organism evidence="1 2">
    <name type="scientific">Flammeovirga aprica JL-4</name>
    <dbReference type="NCBI Taxonomy" id="694437"/>
    <lineage>
        <taxon>Bacteria</taxon>
        <taxon>Pseudomonadati</taxon>
        <taxon>Bacteroidota</taxon>
        <taxon>Cytophagia</taxon>
        <taxon>Cytophagales</taxon>
        <taxon>Flammeovirgaceae</taxon>
        <taxon>Flammeovirga</taxon>
    </lineage>
</organism>
<dbReference type="Gene3D" id="3.40.720.10">
    <property type="entry name" value="Alkaline Phosphatase, subunit A"/>
    <property type="match status" value="1"/>
</dbReference>
<protein>
    <submittedName>
        <fullName evidence="1">Alkaline phosphatase family protein</fullName>
    </submittedName>
</protein>
<dbReference type="Pfam" id="PF01663">
    <property type="entry name" value="Phosphodiest"/>
    <property type="match status" value="1"/>
</dbReference>
<comment type="caution">
    <text evidence="1">The sequence shown here is derived from an EMBL/GenBank/DDBJ whole genome shotgun (WGS) entry which is preliminary data.</text>
</comment>
<dbReference type="PANTHER" id="PTHR10151:SF120">
    <property type="entry name" value="BIS(5'-ADENOSYL)-TRIPHOSPHATASE"/>
    <property type="match status" value="1"/>
</dbReference>
<accession>A0A7X9XA87</accession>